<evidence type="ECO:0000256" key="2">
    <source>
        <dbReference type="ARBA" id="ARBA00022840"/>
    </source>
</evidence>
<accession>A0A398CLE1</accession>
<dbReference type="InterPro" id="IPR003593">
    <property type="entry name" value="AAA+_ATPase"/>
</dbReference>
<dbReference type="AlphaFoldDB" id="A0A398CLE1"/>
<dbReference type="OrthoDB" id="9761705at2"/>
<keyword evidence="5" id="KW-1185">Reference proteome</keyword>
<dbReference type="PROSITE" id="PS50045">
    <property type="entry name" value="SIGMA54_INTERACT_4"/>
    <property type="match status" value="1"/>
</dbReference>
<comment type="caution">
    <text evidence="4">The sequence shown here is derived from an EMBL/GenBank/DDBJ whole genome shotgun (WGS) entry which is preliminary data.</text>
</comment>
<feature type="domain" description="Sigma-54 factor interaction" evidence="3">
    <location>
        <begin position="180"/>
        <end position="440"/>
    </location>
</feature>
<dbReference type="Gene3D" id="3.40.50.300">
    <property type="entry name" value="P-loop containing nucleotide triphosphate hydrolases"/>
    <property type="match status" value="1"/>
</dbReference>
<dbReference type="Gene3D" id="1.10.8.60">
    <property type="match status" value="1"/>
</dbReference>
<evidence type="ECO:0000259" key="3">
    <source>
        <dbReference type="PROSITE" id="PS50045"/>
    </source>
</evidence>
<dbReference type="PANTHER" id="PTHR32071">
    <property type="entry name" value="TRANSCRIPTIONAL REGULATORY PROTEIN"/>
    <property type="match status" value="1"/>
</dbReference>
<evidence type="ECO:0000313" key="5">
    <source>
        <dbReference type="Proteomes" id="UP000266302"/>
    </source>
</evidence>
<dbReference type="EMBL" id="QXJC01000001">
    <property type="protein sequence ID" value="RID99743.1"/>
    <property type="molecule type" value="Genomic_DNA"/>
</dbReference>
<dbReference type="SMART" id="SM00382">
    <property type="entry name" value="AAA"/>
    <property type="match status" value="1"/>
</dbReference>
<protein>
    <submittedName>
        <fullName evidence="4">AAA family ATPase</fullName>
    </submittedName>
</protein>
<keyword evidence="1" id="KW-0547">Nucleotide-binding</keyword>
<dbReference type="GO" id="GO:0006355">
    <property type="term" value="P:regulation of DNA-templated transcription"/>
    <property type="evidence" value="ECO:0007669"/>
    <property type="project" value="InterPro"/>
</dbReference>
<reference evidence="4 5" key="1">
    <citation type="submission" date="2018-09" db="EMBL/GenBank/DDBJ databases">
        <title>Draft genome of Simplicispira sp. NY-02.</title>
        <authorList>
            <person name="Im W.T."/>
        </authorList>
    </citation>
    <scope>NUCLEOTIDE SEQUENCE [LARGE SCALE GENOMIC DNA]</scope>
    <source>
        <strain evidence="4 5">NY-02</strain>
    </source>
</reference>
<dbReference type="SUPFAM" id="SSF52540">
    <property type="entry name" value="P-loop containing nucleoside triphosphate hydrolases"/>
    <property type="match status" value="1"/>
</dbReference>
<proteinExistence type="predicted"/>
<dbReference type="Pfam" id="PF00158">
    <property type="entry name" value="Sigma54_activat"/>
    <property type="match status" value="1"/>
</dbReference>
<evidence type="ECO:0000313" key="4">
    <source>
        <dbReference type="EMBL" id="RID99743.1"/>
    </source>
</evidence>
<name>A0A398CLE1_9BURK</name>
<organism evidence="4 5">
    <name type="scientific">Simplicispira hankyongi</name>
    <dbReference type="NCBI Taxonomy" id="2315688"/>
    <lineage>
        <taxon>Bacteria</taxon>
        <taxon>Pseudomonadati</taxon>
        <taxon>Pseudomonadota</taxon>
        <taxon>Betaproteobacteria</taxon>
        <taxon>Burkholderiales</taxon>
        <taxon>Comamonadaceae</taxon>
        <taxon>Simplicispira</taxon>
    </lineage>
</organism>
<dbReference type="PANTHER" id="PTHR32071:SF57">
    <property type="entry name" value="C4-DICARBOXYLATE TRANSPORT TRANSCRIPTIONAL REGULATORY PROTEIN DCTD"/>
    <property type="match status" value="1"/>
</dbReference>
<dbReference type="Proteomes" id="UP000266302">
    <property type="component" value="Unassembled WGS sequence"/>
</dbReference>
<dbReference type="RefSeq" id="WP_119108187.1">
    <property type="nucleotide sequence ID" value="NZ_QXJC01000001.1"/>
</dbReference>
<evidence type="ECO:0000256" key="1">
    <source>
        <dbReference type="ARBA" id="ARBA00022741"/>
    </source>
</evidence>
<sequence>MNILSQRFIVVGMRDAPARRRDGVWVHAAVMSADEALISGWIDQARGEEWRLVQQTNQSVIGRLRALQGRPEKLPGKTWPELVNQLLTMEPAQLVDQPELDSIKELAPLIRLAGEIVARRSVIGFLQTSTSETLPAAKIARELAERPRLLEDNSVSFIRLRSCVSDDAVDTSDQAFDELMRQVMSQLTSVTPNDHSPKEGPRLLIGETGAGKSELARALHEKLRAQTGRSGDFKSVNIAAVSPSLLEARLRGYLKGSFTDAKTDQKGWFELANGGTLFLDEIQAAPMDFQVQLLDLLSPVSDTVEVEPIAAQGKERKRFRVRVIMATNESEASLLAKGRLRKDLAYRIRARMELKPLAQRLRAGTEGDLLIRLLRLHRWRSAPAIEFQAGRLAIAEDDLKTRLVASILPSIDRKAFGVLEAYDWPGNLREFERVCFDAFLEYDRTGSTDWVSTFQAAIGVPLEDTRIEVTASDATQARIAREIEALLVANEFNVSAIQSRLAVYKKKSPPALKKFLRTNKVHLDLGKWASRKAQALLKDVADDGR</sequence>
<dbReference type="InterPro" id="IPR025943">
    <property type="entry name" value="Sigma_54_int_dom_ATP-bd_2"/>
</dbReference>
<dbReference type="CDD" id="cd00009">
    <property type="entry name" value="AAA"/>
    <property type="match status" value="1"/>
</dbReference>
<dbReference type="GO" id="GO:0005524">
    <property type="term" value="F:ATP binding"/>
    <property type="evidence" value="ECO:0007669"/>
    <property type="project" value="UniProtKB-KW"/>
</dbReference>
<keyword evidence="2" id="KW-0067">ATP-binding</keyword>
<gene>
    <name evidence="4" type="ORF">D3F03_04965</name>
</gene>
<dbReference type="InterPro" id="IPR027417">
    <property type="entry name" value="P-loop_NTPase"/>
</dbReference>
<dbReference type="InterPro" id="IPR002078">
    <property type="entry name" value="Sigma_54_int"/>
</dbReference>
<dbReference type="PROSITE" id="PS00676">
    <property type="entry name" value="SIGMA54_INTERACT_2"/>
    <property type="match status" value="1"/>
</dbReference>